<dbReference type="Proteomes" id="UP001328107">
    <property type="component" value="Unassembled WGS sequence"/>
</dbReference>
<reference evidence="4" key="1">
    <citation type="submission" date="2022-10" db="EMBL/GenBank/DDBJ databases">
        <title>Genome assembly of Pristionchus species.</title>
        <authorList>
            <person name="Yoshida K."/>
            <person name="Sommer R.J."/>
        </authorList>
    </citation>
    <scope>NUCLEOTIDE SEQUENCE [LARGE SCALE GENOMIC DNA]</scope>
    <source>
        <strain evidence="4">RS5460</strain>
    </source>
</reference>
<feature type="non-terminal residue" evidence="3">
    <location>
        <position position="1"/>
    </location>
</feature>
<evidence type="ECO:0000313" key="3">
    <source>
        <dbReference type="EMBL" id="GMR32835.1"/>
    </source>
</evidence>
<dbReference type="PANTHER" id="PTHR46182:SF2">
    <property type="entry name" value="FI19480P1"/>
    <property type="match status" value="1"/>
</dbReference>
<feature type="region of interest" description="Disordered" evidence="1">
    <location>
        <begin position="410"/>
        <end position="472"/>
    </location>
</feature>
<dbReference type="GO" id="GO:0031410">
    <property type="term" value="C:cytoplasmic vesicle"/>
    <property type="evidence" value="ECO:0007669"/>
    <property type="project" value="TreeGrafter"/>
</dbReference>
<dbReference type="PANTHER" id="PTHR46182">
    <property type="entry name" value="FI19480P1"/>
    <property type="match status" value="1"/>
</dbReference>
<feature type="transmembrane region" description="Helical" evidence="2">
    <location>
        <begin position="360"/>
        <end position="382"/>
    </location>
</feature>
<keyword evidence="2" id="KW-1133">Transmembrane helix</keyword>
<dbReference type="GO" id="GO:0016020">
    <property type="term" value="C:membrane"/>
    <property type="evidence" value="ECO:0007669"/>
    <property type="project" value="TreeGrafter"/>
</dbReference>
<dbReference type="GO" id="GO:0001764">
    <property type="term" value="P:neuron migration"/>
    <property type="evidence" value="ECO:0007669"/>
    <property type="project" value="TreeGrafter"/>
</dbReference>
<name>A0AAN4Z9A5_9BILA</name>
<keyword evidence="2" id="KW-0472">Membrane</keyword>
<keyword evidence="2" id="KW-0812">Transmembrane</keyword>
<proteinExistence type="predicted"/>
<accession>A0AAN4Z9A5</accession>
<dbReference type="InterPro" id="IPR029865">
    <property type="entry name" value="KIAA0319-like"/>
</dbReference>
<dbReference type="EMBL" id="BTRK01000001">
    <property type="protein sequence ID" value="GMR32835.1"/>
    <property type="molecule type" value="Genomic_DNA"/>
</dbReference>
<dbReference type="AlphaFoldDB" id="A0AAN4Z9A5"/>
<evidence type="ECO:0000256" key="1">
    <source>
        <dbReference type="SAM" id="MobiDB-lite"/>
    </source>
</evidence>
<comment type="caution">
    <text evidence="3">The sequence shown here is derived from an EMBL/GenBank/DDBJ whole genome shotgun (WGS) entry which is preliminary data.</text>
</comment>
<protein>
    <submittedName>
        <fullName evidence="3">Uncharacterized protein</fullName>
    </submittedName>
</protein>
<keyword evidence="4" id="KW-1185">Reference proteome</keyword>
<evidence type="ECO:0000256" key="2">
    <source>
        <dbReference type="SAM" id="Phobius"/>
    </source>
</evidence>
<gene>
    <name evidence="3" type="ORF">PMAYCL1PPCAC_03030</name>
</gene>
<evidence type="ECO:0000313" key="4">
    <source>
        <dbReference type="Proteomes" id="UP001328107"/>
    </source>
</evidence>
<organism evidence="3 4">
    <name type="scientific">Pristionchus mayeri</name>
    <dbReference type="NCBI Taxonomy" id="1317129"/>
    <lineage>
        <taxon>Eukaryota</taxon>
        <taxon>Metazoa</taxon>
        <taxon>Ecdysozoa</taxon>
        <taxon>Nematoda</taxon>
        <taxon>Chromadorea</taxon>
        <taxon>Rhabditida</taxon>
        <taxon>Rhabditina</taxon>
        <taxon>Diplogasteromorpha</taxon>
        <taxon>Diplogasteroidea</taxon>
        <taxon>Neodiplogasteridae</taxon>
        <taxon>Pristionchus</taxon>
    </lineage>
</organism>
<sequence>FQTRECSQCDMCLPAPLSSITVAIVVISVCSETTVIAKIGIDSGIDAQYECCSLPSKPLSDHAKQHSTTVIIVPARQKNVVLEPSTVASPCSGGASDTLYEWCMPEDAPSSMMFVGDTWHSRAAVVVGIAIDEALFAAQQRWVQPPSTAEERARFMENYEEKEKEQLQQKKTKRKDAEVAWTFLLKTTCRSTNTTETQGVVLKVVQDEADREAVELLLNPSLFDRWTTREREELEEKLSNALSAATLSPEKRRVVAVLHEVARLPLDGRWRVVFHAEERDASGAVVGVVRARDAAGIIRARTAAKNELRAERIEARTCQLSCSGNGVCDSCTKRCVCESGWLPSPLSLLRSGGRTEDCSWSTMTMASFVLVLVASVTLLVMATRKHKSRRSLLLSRRAARRRQRYEHLRSDEGGVGVTGAGVRRTSRTRKRSGNGAGGAGPTLVALPPRSWSSSSLSSDECGDLVPIRRGAP</sequence>